<dbReference type="SUPFAM" id="SSF55174">
    <property type="entry name" value="Alpha-L RNA-binding motif"/>
    <property type="match status" value="1"/>
</dbReference>
<dbReference type="InterPro" id="IPR036986">
    <property type="entry name" value="S4_RNA-bd_sf"/>
</dbReference>
<dbReference type="CDD" id="cd00165">
    <property type="entry name" value="S4"/>
    <property type="match status" value="1"/>
</dbReference>
<evidence type="ECO:0000256" key="1">
    <source>
        <dbReference type="ARBA" id="ARBA00008396"/>
    </source>
</evidence>
<dbReference type="InterPro" id="IPR025708">
    <property type="entry name" value="HSP15"/>
</dbReference>
<dbReference type="GO" id="GO:0043023">
    <property type="term" value="F:ribosomal large subunit binding"/>
    <property type="evidence" value="ECO:0007669"/>
    <property type="project" value="InterPro"/>
</dbReference>
<evidence type="ECO:0000256" key="5">
    <source>
        <dbReference type="SAM" id="MobiDB-lite"/>
    </source>
</evidence>
<name>A0A498CD36_9GAMM</name>
<keyword evidence="3 4" id="KW-0238">DNA-binding</keyword>
<proteinExistence type="inferred from homology"/>
<dbReference type="Pfam" id="PF01479">
    <property type="entry name" value="S4"/>
    <property type="match status" value="1"/>
</dbReference>
<feature type="compositionally biased region" description="Basic and acidic residues" evidence="5">
    <location>
        <begin position="114"/>
        <end position="129"/>
    </location>
</feature>
<dbReference type="Proteomes" id="UP000275461">
    <property type="component" value="Unassembled WGS sequence"/>
</dbReference>
<gene>
    <name evidence="7" type="ORF">DFR31_0030</name>
</gene>
<sequence>MAKQNESQPAKVRLDRWLWAARFFKTRRLSVEAIKGGKVEVDGVPAKPARDVSPGQRVKVRKGAFTFEVVVRDVANQRGPAKVAEQLYEETPESVAAREKVREQQRMNAAFVPRPDHRPDKRSRRELARVKRGGGT</sequence>
<evidence type="ECO:0000256" key="3">
    <source>
        <dbReference type="ARBA" id="ARBA00023125"/>
    </source>
</evidence>
<dbReference type="GO" id="GO:0003677">
    <property type="term" value="F:DNA binding"/>
    <property type="evidence" value="ECO:0007669"/>
    <property type="project" value="UniProtKB-KW"/>
</dbReference>
<dbReference type="AlphaFoldDB" id="A0A498CD36"/>
<evidence type="ECO:0000313" key="8">
    <source>
        <dbReference type="Proteomes" id="UP000275461"/>
    </source>
</evidence>
<comment type="caution">
    <text evidence="7">The sequence shown here is derived from an EMBL/GenBank/DDBJ whole genome shotgun (WGS) entry which is preliminary data.</text>
</comment>
<evidence type="ECO:0000256" key="2">
    <source>
        <dbReference type="ARBA" id="ARBA00022884"/>
    </source>
</evidence>
<dbReference type="RefSeq" id="WP_121440650.1">
    <property type="nucleotide sequence ID" value="NZ_RCDA01000001.1"/>
</dbReference>
<dbReference type="EMBL" id="RCDA01000001">
    <property type="protein sequence ID" value="RLK50141.1"/>
    <property type="molecule type" value="Genomic_DNA"/>
</dbReference>
<dbReference type="GO" id="GO:0034605">
    <property type="term" value="P:cellular response to heat"/>
    <property type="evidence" value="ECO:0007669"/>
    <property type="project" value="InterPro"/>
</dbReference>
<dbReference type="Gene3D" id="3.10.290.10">
    <property type="entry name" value="RNA-binding S4 domain"/>
    <property type="match status" value="1"/>
</dbReference>
<evidence type="ECO:0000313" key="7">
    <source>
        <dbReference type="EMBL" id="RLK50141.1"/>
    </source>
</evidence>
<dbReference type="PROSITE" id="PS50889">
    <property type="entry name" value="S4"/>
    <property type="match status" value="1"/>
</dbReference>
<comment type="similarity">
    <text evidence="1 4">Belongs to the HSP15 family.</text>
</comment>
<dbReference type="SMART" id="SM00363">
    <property type="entry name" value="S4"/>
    <property type="match status" value="1"/>
</dbReference>
<feature type="region of interest" description="Disordered" evidence="5">
    <location>
        <begin position="100"/>
        <end position="136"/>
    </location>
</feature>
<evidence type="ECO:0000256" key="4">
    <source>
        <dbReference type="PIRNR" id="PIRNR016821"/>
    </source>
</evidence>
<dbReference type="PIRSF" id="PIRSF016821">
    <property type="entry name" value="HSP15"/>
    <property type="match status" value="1"/>
</dbReference>
<protein>
    <recommendedName>
        <fullName evidence="4">Heat shock protein 15</fullName>
    </recommendedName>
</protein>
<keyword evidence="2 4" id="KW-0694">RNA-binding</keyword>
<evidence type="ECO:0000259" key="6">
    <source>
        <dbReference type="SMART" id="SM00363"/>
    </source>
</evidence>
<keyword evidence="7" id="KW-0346">Stress response</keyword>
<dbReference type="InterPro" id="IPR002942">
    <property type="entry name" value="S4_RNA-bd"/>
</dbReference>
<organism evidence="7 8">
    <name type="scientific">Alkalispirillum mobile</name>
    <dbReference type="NCBI Taxonomy" id="85925"/>
    <lineage>
        <taxon>Bacteria</taxon>
        <taxon>Pseudomonadati</taxon>
        <taxon>Pseudomonadota</taxon>
        <taxon>Gammaproteobacteria</taxon>
        <taxon>Chromatiales</taxon>
        <taxon>Ectothiorhodospiraceae</taxon>
        <taxon>Alkalispirillum</taxon>
    </lineage>
</organism>
<reference evidence="7 8" key="1">
    <citation type="submission" date="2018-10" db="EMBL/GenBank/DDBJ databases">
        <title>Genomic Encyclopedia of Type Strains, Phase IV (KMG-IV): sequencing the most valuable type-strain genomes for metagenomic binning, comparative biology and taxonomic classification.</title>
        <authorList>
            <person name="Goeker M."/>
        </authorList>
    </citation>
    <scope>NUCLEOTIDE SEQUENCE [LARGE SCALE GENOMIC DNA]</scope>
    <source>
        <strain evidence="7 8">DSM 12769</strain>
    </source>
</reference>
<dbReference type="OrthoDB" id="9797176at2"/>
<feature type="domain" description="RNA-binding S4" evidence="6">
    <location>
        <begin position="12"/>
        <end position="78"/>
    </location>
</feature>
<accession>A0A498CD36</accession>
<dbReference type="GO" id="GO:0003727">
    <property type="term" value="F:single-stranded RNA binding"/>
    <property type="evidence" value="ECO:0007669"/>
    <property type="project" value="InterPro"/>
</dbReference>
<keyword evidence="8" id="KW-1185">Reference proteome</keyword>